<feature type="signal peptide" evidence="1">
    <location>
        <begin position="1"/>
        <end position="19"/>
    </location>
</feature>
<organism evidence="2 3">
    <name type="scientific">Candidatus Pseudobacter hemicellulosilyticus</name>
    <dbReference type="NCBI Taxonomy" id="3121375"/>
    <lineage>
        <taxon>Bacteria</taxon>
        <taxon>Pseudomonadati</taxon>
        <taxon>Bacteroidota</taxon>
        <taxon>Chitinophagia</taxon>
        <taxon>Chitinophagales</taxon>
        <taxon>Chitinophagaceae</taxon>
        <taxon>Pseudobacter</taxon>
    </lineage>
</organism>
<evidence type="ECO:0000313" key="3">
    <source>
        <dbReference type="Proteomes" id="UP001220610"/>
    </source>
</evidence>
<gene>
    <name evidence="2" type="ORF">P0Y53_14695</name>
</gene>
<proteinExistence type="predicted"/>
<dbReference type="Proteomes" id="UP001220610">
    <property type="component" value="Chromosome"/>
</dbReference>
<dbReference type="EMBL" id="CP119311">
    <property type="protein sequence ID" value="WEK33737.1"/>
    <property type="molecule type" value="Genomic_DNA"/>
</dbReference>
<dbReference type="AlphaFoldDB" id="A0AAJ5WQ79"/>
<reference evidence="2" key="1">
    <citation type="submission" date="2023-03" db="EMBL/GenBank/DDBJ databases">
        <title>Andean soil-derived lignocellulolytic bacterial consortium as a source of novel taxa and putative plastic-active enzymes.</title>
        <authorList>
            <person name="Diaz-Garcia L."/>
            <person name="Chuvochina M."/>
            <person name="Feuerriegel G."/>
            <person name="Bunk B."/>
            <person name="Sproer C."/>
            <person name="Streit W.R."/>
            <person name="Rodriguez L.M."/>
            <person name="Overmann J."/>
            <person name="Jimenez D.J."/>
        </authorList>
    </citation>
    <scope>NUCLEOTIDE SEQUENCE</scope>
    <source>
        <strain evidence="2">MAG 7</strain>
    </source>
</reference>
<protein>
    <recommendedName>
        <fullName evidence="4">DUF4468 domain-containing protein</fullName>
    </recommendedName>
</protein>
<sequence length="172" mass="19757">MRRFIASIAGCLLLFPVAAQIPRNAAGHFEYTHSITLPEGQEKGLTERARSFFKLPFLVHWSRVDSIARPSGLLLQASGTIEVRVYHRMKRRVIPVALQVELITEGNHYRYVIHQLEARRQKPGAYFPLELKPETLSDGLYDKLVERTHRYLVLVIGYMRRELEGETGMAGR</sequence>
<evidence type="ECO:0000256" key="1">
    <source>
        <dbReference type="SAM" id="SignalP"/>
    </source>
</evidence>
<evidence type="ECO:0000313" key="2">
    <source>
        <dbReference type="EMBL" id="WEK33737.1"/>
    </source>
</evidence>
<name>A0AAJ5WQ79_9BACT</name>
<accession>A0AAJ5WQ79</accession>
<keyword evidence="1" id="KW-0732">Signal</keyword>
<evidence type="ECO:0008006" key="4">
    <source>
        <dbReference type="Google" id="ProtNLM"/>
    </source>
</evidence>
<feature type="chain" id="PRO_5042506324" description="DUF4468 domain-containing protein" evidence="1">
    <location>
        <begin position="20"/>
        <end position="172"/>
    </location>
</feature>